<dbReference type="Pfam" id="PF14824">
    <property type="entry name" value="Sirohm_synth_M"/>
    <property type="match status" value="1"/>
</dbReference>
<dbReference type="EMBL" id="BEHT01000007">
    <property type="protein sequence ID" value="GBC98225.1"/>
    <property type="molecule type" value="Genomic_DNA"/>
</dbReference>
<gene>
    <name evidence="9" type="primary">cysG</name>
    <name evidence="9" type="ORF">HRbin17_00724</name>
</gene>
<dbReference type="Gene3D" id="3.30.160.110">
    <property type="entry name" value="Siroheme synthase, domain 2"/>
    <property type="match status" value="1"/>
</dbReference>
<evidence type="ECO:0000256" key="6">
    <source>
        <dbReference type="ARBA" id="ARBA00047561"/>
    </source>
</evidence>
<keyword evidence="3" id="KW-0560">Oxidoreductase</keyword>
<evidence type="ECO:0000259" key="8">
    <source>
        <dbReference type="Pfam" id="PF14824"/>
    </source>
</evidence>
<dbReference type="InterPro" id="IPR028161">
    <property type="entry name" value="Met8-like"/>
</dbReference>
<dbReference type="InterPro" id="IPR028281">
    <property type="entry name" value="Sirohaem_synthase_central"/>
</dbReference>
<dbReference type="Gene3D" id="1.10.8.210">
    <property type="entry name" value="Sirohaem synthase, dimerisation domain"/>
    <property type="match status" value="1"/>
</dbReference>
<comment type="catalytic activity">
    <reaction evidence="6">
        <text>precorrin-2 + NAD(+) = sirohydrochlorin + NADH + 2 H(+)</text>
        <dbReference type="Rhea" id="RHEA:15613"/>
        <dbReference type="ChEBI" id="CHEBI:15378"/>
        <dbReference type="ChEBI" id="CHEBI:57540"/>
        <dbReference type="ChEBI" id="CHEBI:57945"/>
        <dbReference type="ChEBI" id="CHEBI:58351"/>
        <dbReference type="ChEBI" id="CHEBI:58827"/>
        <dbReference type="EC" id="1.3.1.76"/>
    </reaction>
</comment>
<evidence type="ECO:0000256" key="3">
    <source>
        <dbReference type="ARBA" id="ARBA00023002"/>
    </source>
</evidence>
<dbReference type="Pfam" id="PF13241">
    <property type="entry name" value="NAD_binding_7"/>
    <property type="match status" value="1"/>
</dbReference>
<name>A0A2H5XAN3_9BACT</name>
<dbReference type="EC" id="1.3.1.76" evidence="2"/>
<keyword evidence="4" id="KW-0520">NAD</keyword>
<evidence type="ECO:0000313" key="9">
    <source>
        <dbReference type="EMBL" id="GBC98225.1"/>
    </source>
</evidence>
<dbReference type="InterPro" id="IPR019478">
    <property type="entry name" value="Sirohaem_synthase_dimer_dom"/>
</dbReference>
<dbReference type="GO" id="GO:0043115">
    <property type="term" value="F:precorrin-2 dehydrogenase activity"/>
    <property type="evidence" value="ECO:0007669"/>
    <property type="project" value="UniProtKB-EC"/>
</dbReference>
<reference evidence="10" key="1">
    <citation type="submission" date="2017-09" db="EMBL/GenBank/DDBJ databases">
        <title>Metaegenomics of thermophilic ammonia-oxidizing enrichment culture.</title>
        <authorList>
            <person name="Kato S."/>
            <person name="Suzuki K."/>
        </authorList>
    </citation>
    <scope>NUCLEOTIDE SEQUENCE [LARGE SCALE GENOMIC DNA]</scope>
</reference>
<dbReference type="Gene3D" id="3.40.50.720">
    <property type="entry name" value="NAD(P)-binding Rossmann-like Domain"/>
    <property type="match status" value="1"/>
</dbReference>
<proteinExistence type="predicted"/>
<dbReference type="Pfam" id="PF10414">
    <property type="entry name" value="CysG_dimeriser"/>
    <property type="match status" value="1"/>
</dbReference>
<dbReference type="UniPathway" id="UPA00262">
    <property type="reaction ID" value="UER00222"/>
</dbReference>
<dbReference type="Proteomes" id="UP000236173">
    <property type="component" value="Unassembled WGS sequence"/>
</dbReference>
<dbReference type="InterPro" id="IPR037115">
    <property type="entry name" value="Sirohaem_synt_dimer_dom_sf"/>
</dbReference>
<dbReference type="AlphaFoldDB" id="A0A2H5XAN3"/>
<evidence type="ECO:0000256" key="4">
    <source>
        <dbReference type="ARBA" id="ARBA00023027"/>
    </source>
</evidence>
<feature type="domain" description="Siroheme synthase central" evidence="8">
    <location>
        <begin position="121"/>
        <end position="142"/>
    </location>
</feature>
<feature type="domain" description="Sirohaem synthase dimerisation" evidence="7">
    <location>
        <begin position="153"/>
        <end position="207"/>
    </location>
</feature>
<comment type="pathway">
    <text evidence="1">Porphyrin-containing compound metabolism; siroheme biosynthesis; sirohydrochlorin from precorrin-2: step 1/1.</text>
</comment>
<dbReference type="GO" id="GO:0004325">
    <property type="term" value="F:ferrochelatase activity"/>
    <property type="evidence" value="ECO:0007669"/>
    <property type="project" value="InterPro"/>
</dbReference>
<dbReference type="GO" id="GO:0019354">
    <property type="term" value="P:siroheme biosynthetic process"/>
    <property type="evidence" value="ECO:0007669"/>
    <property type="project" value="UniProtKB-UniPathway"/>
</dbReference>
<dbReference type="PANTHER" id="PTHR35330:SF1">
    <property type="entry name" value="SIROHEME BIOSYNTHESIS PROTEIN MET8"/>
    <property type="match status" value="1"/>
</dbReference>
<protein>
    <recommendedName>
        <fullName evidence="2">precorrin-2 dehydrogenase</fullName>
        <ecNumber evidence="2">1.3.1.76</ecNumber>
    </recommendedName>
</protein>
<evidence type="ECO:0000313" key="10">
    <source>
        <dbReference type="Proteomes" id="UP000236173"/>
    </source>
</evidence>
<dbReference type="SUPFAM" id="SSF51735">
    <property type="entry name" value="NAD(P)-binding Rossmann-fold domains"/>
    <property type="match status" value="1"/>
</dbReference>
<sequence>MAEALLPVMLRIAGKRCVVVGGGEVAAQKVRQLLECGADILIVSPALNDELQTLARQGRICWLPQPYDPAALNGAFLVFACTDDNEVNRRVFADCQARQIWCNVVDVPELCSFFMPSILRRGDLVIAVSTSGNSPAFARQVRLFLEGIVGDEFGRLVALLGELKDAMRQTLPTFEQRRKFIERVWQSEIWAHLQESDGDAARQCLRQCLTAVAQRDARDGETQGCEG</sequence>
<keyword evidence="5" id="KW-0627">Porphyrin biosynthesis</keyword>
<dbReference type="InterPro" id="IPR036291">
    <property type="entry name" value="NAD(P)-bd_dom_sf"/>
</dbReference>
<evidence type="ECO:0000256" key="1">
    <source>
        <dbReference type="ARBA" id="ARBA00005010"/>
    </source>
</evidence>
<dbReference type="InterPro" id="IPR006367">
    <property type="entry name" value="Sirohaem_synthase_N"/>
</dbReference>
<dbReference type="NCBIfam" id="TIGR01470">
    <property type="entry name" value="cysG_Nterm"/>
    <property type="match status" value="1"/>
</dbReference>
<accession>A0A2H5XAN3</accession>
<organism evidence="9 10">
    <name type="scientific">Candidatus Fervidibacter japonicus</name>
    <dbReference type="NCBI Taxonomy" id="2035412"/>
    <lineage>
        <taxon>Bacteria</taxon>
        <taxon>Candidatus Fervidibacterota</taxon>
        <taxon>Candidatus Fervidibacter</taxon>
    </lineage>
</organism>
<evidence type="ECO:0000256" key="5">
    <source>
        <dbReference type="ARBA" id="ARBA00023244"/>
    </source>
</evidence>
<evidence type="ECO:0000259" key="7">
    <source>
        <dbReference type="Pfam" id="PF10414"/>
    </source>
</evidence>
<comment type="caution">
    <text evidence="9">The sequence shown here is derived from an EMBL/GenBank/DDBJ whole genome shotgun (WGS) entry which is preliminary data.</text>
</comment>
<dbReference type="SUPFAM" id="SSF75615">
    <property type="entry name" value="Siroheme synthase middle domains-like"/>
    <property type="match status" value="1"/>
</dbReference>
<evidence type="ECO:0000256" key="2">
    <source>
        <dbReference type="ARBA" id="ARBA00012400"/>
    </source>
</evidence>
<dbReference type="PANTHER" id="PTHR35330">
    <property type="entry name" value="SIROHEME BIOSYNTHESIS PROTEIN MET8"/>
    <property type="match status" value="1"/>
</dbReference>